<organism evidence="1 2">
    <name type="scientific">Priapulus caudatus</name>
    <name type="common">Priapulid worm</name>
    <dbReference type="NCBI Taxonomy" id="37621"/>
    <lineage>
        <taxon>Eukaryota</taxon>
        <taxon>Metazoa</taxon>
        <taxon>Ecdysozoa</taxon>
        <taxon>Scalidophora</taxon>
        <taxon>Priapulida</taxon>
        <taxon>Priapulimorpha</taxon>
        <taxon>Priapulimorphida</taxon>
        <taxon>Priapulidae</taxon>
        <taxon>Priapulus</taxon>
    </lineage>
</organism>
<gene>
    <name evidence="2" type="primary">LOC106815385</name>
</gene>
<accession>A0ABM1ET04</accession>
<evidence type="ECO:0000313" key="2">
    <source>
        <dbReference type="RefSeq" id="XP_014675325.1"/>
    </source>
</evidence>
<evidence type="ECO:0000313" key="1">
    <source>
        <dbReference type="Proteomes" id="UP000695022"/>
    </source>
</evidence>
<reference evidence="2" key="1">
    <citation type="submission" date="2025-08" db="UniProtKB">
        <authorList>
            <consortium name="RefSeq"/>
        </authorList>
    </citation>
    <scope>IDENTIFICATION</scope>
</reference>
<keyword evidence="1" id="KW-1185">Reference proteome</keyword>
<dbReference type="GeneID" id="106815385"/>
<protein>
    <submittedName>
        <fullName evidence="2">Uncharacterized protein LOC106815385</fullName>
    </submittedName>
</protein>
<sequence length="154" mass="17518">MNKPRHVRQKEGCLRQNASTGATGIPTTVTYASVLLVWQAIAVKPLHHQKARQKAEFWTLAAGTVCSLLLENYRLIQTSKKHIGSCGPIPDEYVYCQPKKKVVAACIDEEDGPAYCCDDWRIRKVIFKKAMCMLTMFHKCSFRSALRKLYRSPK</sequence>
<dbReference type="RefSeq" id="XP_014675325.1">
    <property type="nucleotide sequence ID" value="XM_014819839.1"/>
</dbReference>
<dbReference type="Proteomes" id="UP000695022">
    <property type="component" value="Unplaced"/>
</dbReference>
<proteinExistence type="predicted"/>
<name>A0ABM1ET04_PRICU</name>